<dbReference type="InterPro" id="IPR000719">
    <property type="entry name" value="Prot_kinase_dom"/>
</dbReference>
<keyword evidence="4" id="KW-1185">Reference proteome</keyword>
<dbReference type="GO" id="GO:0005524">
    <property type="term" value="F:ATP binding"/>
    <property type="evidence" value="ECO:0007669"/>
    <property type="project" value="InterPro"/>
</dbReference>
<dbReference type="Pfam" id="PF00069">
    <property type="entry name" value="Pkinase"/>
    <property type="match status" value="1"/>
</dbReference>
<dbReference type="OrthoDB" id="339325at2759"/>
<feature type="compositionally biased region" description="Basic and acidic residues" evidence="1">
    <location>
        <begin position="383"/>
        <end position="395"/>
    </location>
</feature>
<evidence type="ECO:0000256" key="1">
    <source>
        <dbReference type="SAM" id="MobiDB-lite"/>
    </source>
</evidence>
<feature type="compositionally biased region" description="Low complexity" evidence="1">
    <location>
        <begin position="408"/>
        <end position="417"/>
    </location>
</feature>
<dbReference type="AlphaFoldDB" id="A0A150GCD5"/>
<comment type="caution">
    <text evidence="3">The sequence shown here is derived from an EMBL/GenBank/DDBJ whole genome shotgun (WGS) entry which is preliminary data.</text>
</comment>
<dbReference type="GO" id="GO:0004674">
    <property type="term" value="F:protein serine/threonine kinase activity"/>
    <property type="evidence" value="ECO:0007669"/>
    <property type="project" value="TreeGrafter"/>
</dbReference>
<dbReference type="InterPro" id="IPR051681">
    <property type="entry name" value="Ser/Thr_Kinases-Pseudokinases"/>
</dbReference>
<dbReference type="STRING" id="33097.A0A150GCD5"/>
<dbReference type="Proteomes" id="UP000075714">
    <property type="component" value="Unassembled WGS sequence"/>
</dbReference>
<reference evidence="4" key="1">
    <citation type="journal article" date="2016" name="Nat. Commun.">
        <title>The Gonium pectorale genome demonstrates co-option of cell cycle regulation during the evolution of multicellularity.</title>
        <authorList>
            <person name="Hanschen E.R."/>
            <person name="Marriage T.N."/>
            <person name="Ferris P.J."/>
            <person name="Hamaji T."/>
            <person name="Toyoda A."/>
            <person name="Fujiyama A."/>
            <person name="Neme R."/>
            <person name="Noguchi H."/>
            <person name="Minakuchi Y."/>
            <person name="Suzuki M."/>
            <person name="Kawai-Toyooka H."/>
            <person name="Smith D.R."/>
            <person name="Sparks H."/>
            <person name="Anderson J."/>
            <person name="Bakaric R."/>
            <person name="Luria V."/>
            <person name="Karger A."/>
            <person name="Kirschner M.W."/>
            <person name="Durand P.M."/>
            <person name="Michod R.E."/>
            <person name="Nozaki H."/>
            <person name="Olson B.J."/>
        </authorList>
    </citation>
    <scope>NUCLEOTIDE SEQUENCE [LARGE SCALE GENOMIC DNA]</scope>
    <source>
        <strain evidence="4">NIES-2863</strain>
    </source>
</reference>
<evidence type="ECO:0000259" key="2">
    <source>
        <dbReference type="PROSITE" id="PS50011"/>
    </source>
</evidence>
<feature type="region of interest" description="Disordered" evidence="1">
    <location>
        <begin position="383"/>
        <end position="458"/>
    </location>
</feature>
<protein>
    <recommendedName>
        <fullName evidence="2">Protein kinase domain-containing protein</fullName>
    </recommendedName>
</protein>
<accession>A0A150GCD5</accession>
<name>A0A150GCD5_GONPE</name>
<dbReference type="Gene3D" id="3.30.200.20">
    <property type="entry name" value="Phosphorylase Kinase, domain 1"/>
    <property type="match status" value="1"/>
</dbReference>
<sequence length="656" mass="68422">MVNYRVGPHFQAPGLDLLAPSAPVAADSSSWPLVIGVSVGQIQRTCLPGSSQRIQSANTIPRHPAIPGAQAVTPEVAQDGCAGDANAPPLARCWPSRGVYDNIATHGFSWGPYGNPVQANYALWILNSPFLCQDVLPLECVEQLGAVGCFYSMYPRKLSPPVPGPDQTPSAVPPQPTAATGANKGGLVSAGGNGDTGAPDDDRGMTMLVPVLGAVLGVAGAFAAGIYNKLPAPYRHRPASSGSGAVMDARKAAAAQPPPDPDLSGSIFGIGLDASASGSRRLEWSLPLMSTWAEQPSAGEGPRVSRAPTESMMVTPLTPLNPSIPLNVRLGSGDGEVQLLPSATLGKGACGRVMVGMYGGARVAVKLISTAWEASQHVRASCRKSEAGEGLHGDGDAAGEPAQREGTAAAPAPASAPDQGQHLAAAGAGAESRRPRSSSGGGSESSSSSGFDDGPVSMDSVANELAQEVEVLGRCDHPNVVRLLAASIKPPNLCLVMELMDTSLDRLLYGNDGQRPLPLPTVLHIAIQVAQALAYLHPTILHRDLKPGHVLISRTDNGRPLAKVADIYAFGVIIWEMLAGQRPWEGMTTVQIAFALTVQNSRLPLDGLTLERCPRKLRQLLTECWDGVPERRPAAEEVAKRLVLVAQGPCHYRALA</sequence>
<evidence type="ECO:0000313" key="3">
    <source>
        <dbReference type="EMBL" id="KXZ47504.1"/>
    </source>
</evidence>
<organism evidence="3 4">
    <name type="scientific">Gonium pectorale</name>
    <name type="common">Green alga</name>
    <dbReference type="NCBI Taxonomy" id="33097"/>
    <lineage>
        <taxon>Eukaryota</taxon>
        <taxon>Viridiplantae</taxon>
        <taxon>Chlorophyta</taxon>
        <taxon>core chlorophytes</taxon>
        <taxon>Chlorophyceae</taxon>
        <taxon>CS clade</taxon>
        <taxon>Chlamydomonadales</taxon>
        <taxon>Volvocaceae</taxon>
        <taxon>Gonium</taxon>
    </lineage>
</organism>
<dbReference type="EMBL" id="LSYV01000036">
    <property type="protein sequence ID" value="KXZ47504.1"/>
    <property type="molecule type" value="Genomic_DNA"/>
</dbReference>
<feature type="compositionally biased region" description="Pro residues" evidence="1">
    <location>
        <begin position="161"/>
        <end position="176"/>
    </location>
</feature>
<dbReference type="PANTHER" id="PTHR44329">
    <property type="entry name" value="SERINE/THREONINE-PROTEIN KINASE TNNI3K-RELATED"/>
    <property type="match status" value="1"/>
</dbReference>
<dbReference type="Pfam" id="PF07714">
    <property type="entry name" value="PK_Tyr_Ser-Thr"/>
    <property type="match status" value="1"/>
</dbReference>
<feature type="domain" description="Protein kinase" evidence="2">
    <location>
        <begin position="339"/>
        <end position="644"/>
    </location>
</feature>
<gene>
    <name evidence="3" type="ORF">GPECTOR_35g942</name>
</gene>
<evidence type="ECO:0000313" key="4">
    <source>
        <dbReference type="Proteomes" id="UP000075714"/>
    </source>
</evidence>
<dbReference type="PANTHER" id="PTHR44329:SF214">
    <property type="entry name" value="PROTEIN KINASE DOMAIN-CONTAINING PROTEIN"/>
    <property type="match status" value="1"/>
</dbReference>
<dbReference type="PROSITE" id="PS50011">
    <property type="entry name" value="PROTEIN_KINASE_DOM"/>
    <property type="match status" value="1"/>
</dbReference>
<dbReference type="Gene3D" id="1.10.510.10">
    <property type="entry name" value="Transferase(Phosphotransferase) domain 1"/>
    <property type="match status" value="2"/>
</dbReference>
<feature type="region of interest" description="Disordered" evidence="1">
    <location>
        <begin position="161"/>
        <end position="202"/>
    </location>
</feature>
<proteinExistence type="predicted"/>
<dbReference type="InterPro" id="IPR001245">
    <property type="entry name" value="Ser-Thr/Tyr_kinase_cat_dom"/>
</dbReference>
<dbReference type="InterPro" id="IPR011009">
    <property type="entry name" value="Kinase-like_dom_sf"/>
</dbReference>
<dbReference type="SUPFAM" id="SSF56112">
    <property type="entry name" value="Protein kinase-like (PK-like)"/>
    <property type="match status" value="1"/>
</dbReference>